<evidence type="ECO:0000313" key="3">
    <source>
        <dbReference type="Proteomes" id="UP000002316"/>
    </source>
</evidence>
<feature type="region of interest" description="Disordered" evidence="1">
    <location>
        <begin position="62"/>
        <end position="88"/>
    </location>
</feature>
<dbReference type="KEGG" id="tbg:TbgDal_I900"/>
<dbReference type="GO" id="GO:0004525">
    <property type="term" value="F:ribonuclease III activity"/>
    <property type="evidence" value="ECO:0007669"/>
    <property type="project" value="InterPro"/>
</dbReference>
<dbReference type="EMBL" id="FN554964">
    <property type="protein sequence ID" value="CBH08901.1"/>
    <property type="molecule type" value="Genomic_DNA"/>
</dbReference>
<dbReference type="GeneID" id="23858497"/>
<dbReference type="SUPFAM" id="SSF69065">
    <property type="entry name" value="RNase III domain-like"/>
    <property type="match status" value="1"/>
</dbReference>
<proteinExistence type="predicted"/>
<dbReference type="Gene3D" id="1.10.1520.10">
    <property type="entry name" value="Ribonuclease III domain"/>
    <property type="match status" value="1"/>
</dbReference>
<protein>
    <submittedName>
        <fullName evidence="2">MP90</fullName>
    </submittedName>
</protein>
<name>C9ZIA9_TRYB9</name>
<feature type="region of interest" description="Disordered" evidence="1">
    <location>
        <begin position="728"/>
        <end position="785"/>
    </location>
</feature>
<dbReference type="InterPro" id="IPR036389">
    <property type="entry name" value="RNase_III_sf"/>
</dbReference>
<dbReference type="GO" id="GO:0006396">
    <property type="term" value="P:RNA processing"/>
    <property type="evidence" value="ECO:0007669"/>
    <property type="project" value="InterPro"/>
</dbReference>
<dbReference type="OrthoDB" id="245613at2759"/>
<dbReference type="CDD" id="cd23728">
    <property type="entry name" value="ZF_RNaseIII_KREN1"/>
    <property type="match status" value="1"/>
</dbReference>
<organism evidence="2 3">
    <name type="scientific">Trypanosoma brucei gambiense (strain MHOM/CI/86/DAL972)</name>
    <dbReference type="NCBI Taxonomy" id="679716"/>
    <lineage>
        <taxon>Eukaryota</taxon>
        <taxon>Discoba</taxon>
        <taxon>Euglenozoa</taxon>
        <taxon>Kinetoplastea</taxon>
        <taxon>Metakinetoplastina</taxon>
        <taxon>Trypanosomatida</taxon>
        <taxon>Trypanosomatidae</taxon>
        <taxon>Trypanosoma</taxon>
    </lineage>
</organism>
<gene>
    <name evidence="2" type="ORF">TbgDal_I900</name>
</gene>
<dbReference type="PANTHER" id="PTHR39671">
    <property type="entry name" value="COMPLEX PROTEIN NUCLEASE, PUTATIVE KREPB1-RELATED-RELATED"/>
    <property type="match status" value="1"/>
</dbReference>
<sequence>MGLHWPLARSSNWCHMRALSNEHLRRRVGAAVRSIASTAPCFALERVEVAHSHAYSRRGVTVGFTSSSSSPSGKTGSGGLSPASQSLHSSSSFDASNGDVLANYVNFVADDATGPAATKENGAQPMRSLRSASAVENLLFTDAAKNYCRLCMEEVQVTPKAHISTPYRGSHTNHTCREVVLDSLALLAIRGYPIDDVYFVWADTLYQSSVFQRIPELVSPRWTVDKRSEVLAKILFMLKDMGVIDISLAAQAPDLFDNTAQQVHHRRRVAFERLEYIGDNSWGNHLSNRMMLLFPDRQWTYSQNAYTFNCFRDACEMNVTLEFMFDTLRVGELLPPGVREKLGTGKIKADVVEAVIGELHVTLWGLEPQLYDSVCFVEINGVGEARLAALVQHCLTEIYDLIVLSYVQELSGSAVPLAKQIAADRIWNSVYPPVRKAKDRAPGGRKSRSTVVNVVGVGEVRQLPSLPSLFPAASKRPTRAPHPLRRLRKLGEIPEETVCAGTNKDVFVHLIESYERLDMLDDSLLPTLNMRRLQDVQFSKLKRQLVPSLSPAALEELHNCKELDAESVTPHKVGDKEVATDERVLDLEEVYFRDKYFDLFPTPLPNEVVTKEGDCDKRQSGASTSRAVIISLPRGFDGSRPCNRAQLHMARNTIYPSLTERPAHSPTAGITKGDRVCLFSLSVYVPPDTKRPSAGVVTDKNLHFGEFAFHGVRIKGIECASEPECISRRSNAPGSDVGTSLNRSSWKEGGDNSCGTLTVEDGTGENSVVGEDGDTGVNGGEGKAEDATGKHLLRAKWCRENPFFPRASLPLLGISVGA</sequence>
<dbReference type="AlphaFoldDB" id="C9ZIA9"/>
<reference evidence="3" key="1">
    <citation type="journal article" date="2010" name="PLoS Negl. Trop. Dis.">
        <title>The genome sequence of Trypanosoma brucei gambiense, causative agent of chronic human african trypanosomiasis.</title>
        <authorList>
            <person name="Jackson A.P."/>
            <person name="Sanders M."/>
            <person name="Berry A."/>
            <person name="McQuillan J."/>
            <person name="Aslett M.A."/>
            <person name="Quail M.A."/>
            <person name="Chukualim B."/>
            <person name="Capewell P."/>
            <person name="MacLeod A."/>
            <person name="Melville S.E."/>
            <person name="Gibson W."/>
            <person name="Barry J.D."/>
            <person name="Berriman M."/>
            <person name="Hertz-Fowler C."/>
        </authorList>
    </citation>
    <scope>NUCLEOTIDE SEQUENCE [LARGE SCALE GENOMIC DNA]</scope>
    <source>
        <strain evidence="3">MHOM/CI/86/DAL972</strain>
    </source>
</reference>
<feature type="compositionally biased region" description="Polar residues" evidence="1">
    <location>
        <begin position="728"/>
        <end position="744"/>
    </location>
</feature>
<dbReference type="FunFam" id="1.10.1520.10:FF:000028">
    <property type="entry name" value="RNA editing complex protein MP90"/>
    <property type="match status" value="1"/>
</dbReference>
<dbReference type="Proteomes" id="UP000002316">
    <property type="component" value="Chromosome 1"/>
</dbReference>
<evidence type="ECO:0000256" key="1">
    <source>
        <dbReference type="SAM" id="MobiDB-lite"/>
    </source>
</evidence>
<dbReference type="VEuPathDB" id="TriTrypDB:Tbg972.1.900"/>
<accession>C9ZIA9</accession>
<dbReference type="RefSeq" id="XP_011771342.1">
    <property type="nucleotide sequence ID" value="XM_011773040.1"/>
</dbReference>
<dbReference type="PANTHER" id="PTHR39671:SF2">
    <property type="entry name" value="COMPLEX PROTEIN NUCLEASE, PUTATIVE KREPB1-RELATED"/>
    <property type="match status" value="1"/>
</dbReference>
<evidence type="ECO:0000313" key="2">
    <source>
        <dbReference type="EMBL" id="CBH08901.1"/>
    </source>
</evidence>